<protein>
    <submittedName>
        <fullName evidence="3">Uncharacterized protein</fullName>
    </submittedName>
</protein>
<dbReference type="InterPro" id="IPR012874">
    <property type="entry name" value="DUF1673_METspp"/>
</dbReference>
<feature type="transmembrane region" description="Helical" evidence="2">
    <location>
        <begin position="61"/>
        <end position="79"/>
    </location>
</feature>
<dbReference type="RefSeq" id="WP_148706129.1">
    <property type="nucleotide sequence ID" value="NZ_CP009507.1"/>
</dbReference>
<evidence type="ECO:0000256" key="1">
    <source>
        <dbReference type="SAM" id="MobiDB-lite"/>
    </source>
</evidence>
<dbReference type="Pfam" id="PF07895">
    <property type="entry name" value="DUF1673"/>
    <property type="match status" value="1"/>
</dbReference>
<sequence>MDVFTKSIRKLMGWCPNAKTLETGSRINPANFEANDRSGGEKGDRSGGEKTRSNFSHMKRIGLLFTSIGSLVAVSSLALNLKGNISSLMVGIGTVLFLIGVYLQFFSKPAK</sequence>
<organism evidence="3 4">
    <name type="scientific">Methanosarcina siciliae HI350</name>
    <dbReference type="NCBI Taxonomy" id="1434119"/>
    <lineage>
        <taxon>Archaea</taxon>
        <taxon>Methanobacteriati</taxon>
        <taxon>Methanobacteriota</taxon>
        <taxon>Stenosarchaea group</taxon>
        <taxon>Methanomicrobia</taxon>
        <taxon>Methanosarcinales</taxon>
        <taxon>Methanosarcinaceae</taxon>
        <taxon>Methanosarcina</taxon>
    </lineage>
</organism>
<feature type="transmembrane region" description="Helical" evidence="2">
    <location>
        <begin position="85"/>
        <end position="105"/>
    </location>
</feature>
<dbReference type="KEGG" id="msz:MSSIH_3827"/>
<dbReference type="EMBL" id="CP009507">
    <property type="protein sequence ID" value="AKB34517.1"/>
    <property type="molecule type" value="Genomic_DNA"/>
</dbReference>
<reference evidence="3 4" key="1">
    <citation type="submission" date="2014-07" db="EMBL/GenBank/DDBJ databases">
        <title>Methanogenic archaea and the global carbon cycle.</title>
        <authorList>
            <person name="Henriksen J.R."/>
            <person name="Luke J."/>
            <person name="Reinhart S."/>
            <person name="Benedict M.N."/>
            <person name="Youngblut N.D."/>
            <person name="Metcalf M.E."/>
            <person name="Whitaker R.J."/>
            <person name="Metcalf W.W."/>
        </authorList>
    </citation>
    <scope>NUCLEOTIDE SEQUENCE [LARGE SCALE GENOMIC DNA]</scope>
    <source>
        <strain evidence="3 4">HI350</strain>
    </source>
</reference>
<keyword evidence="2" id="KW-1133">Transmembrane helix</keyword>
<keyword evidence="2" id="KW-0472">Membrane</keyword>
<feature type="region of interest" description="Disordered" evidence="1">
    <location>
        <begin position="26"/>
        <end position="53"/>
    </location>
</feature>
<dbReference type="HOGENOM" id="CLU_2285016_0_0_2"/>
<dbReference type="Proteomes" id="UP000033092">
    <property type="component" value="Chromosome"/>
</dbReference>
<proteinExistence type="predicted"/>
<keyword evidence="2" id="KW-0812">Transmembrane</keyword>
<name>A0A0E3PIS8_9EURY</name>
<evidence type="ECO:0000313" key="4">
    <source>
        <dbReference type="Proteomes" id="UP000033092"/>
    </source>
</evidence>
<dbReference type="AlphaFoldDB" id="A0A0E3PIS8"/>
<evidence type="ECO:0000313" key="3">
    <source>
        <dbReference type="EMBL" id="AKB34517.1"/>
    </source>
</evidence>
<accession>A0A0E3PIS8</accession>
<feature type="compositionally biased region" description="Basic and acidic residues" evidence="1">
    <location>
        <begin position="34"/>
        <end position="52"/>
    </location>
</feature>
<gene>
    <name evidence="3" type="ORF">MSSIH_3827</name>
</gene>
<dbReference type="GeneID" id="41608020"/>
<dbReference type="PATRIC" id="fig|1434119.4.peg.4961"/>
<evidence type="ECO:0000256" key="2">
    <source>
        <dbReference type="SAM" id="Phobius"/>
    </source>
</evidence>